<sequence>MNNTELILNLLQGKQFKYMFTGMVDVNERMSESYELKTYDNTGTDTIHRLKVVPTKYSASEYTNMRECKCANVVVGGVKEILTGKPFGVGSEIYKARILVHNIILDQYCSIPVFELYNDNIKEVKVFNMDVKRGEQSLHSITITMFSGIEIRLSSIETLKEYKDREPDFMEKDD</sequence>
<proteinExistence type="predicted"/>
<protein>
    <submittedName>
        <fullName evidence="1">Uncharacterized protein</fullName>
    </submittedName>
</protein>
<dbReference type="RefSeq" id="YP_009873911.1">
    <property type="nucleotide sequence ID" value="NC_049340.1"/>
</dbReference>
<dbReference type="Proteomes" id="UP000422648">
    <property type="component" value="Segment"/>
</dbReference>
<name>A0A5S9BZ62_9CAUD</name>
<evidence type="ECO:0000313" key="1">
    <source>
        <dbReference type="EMBL" id="BBI90619.1"/>
    </source>
</evidence>
<reference evidence="1 2" key="1">
    <citation type="journal article" date="2019" name="Arch. Virol.">
        <title>A novel jumbo Tenacibaculum maritimum lytic phage with head-fiber-like appendages.</title>
        <authorList>
            <person name="Kawato Y."/>
            <person name="Istiqomah I."/>
            <person name="Gaafar A.Y."/>
            <person name="Hanaoka M."/>
            <person name="Ishimaru K."/>
            <person name="Yasuike M."/>
            <person name="Nishiki I."/>
            <person name="Nakamura Y."/>
            <person name="Fujiwara A."/>
            <person name="Nakai T."/>
        </authorList>
    </citation>
    <scope>NUCLEOTIDE SEQUENCE [LARGE SCALE GENOMIC DNA]</scope>
    <source>
        <strain evidence="1 2">PTm1</strain>
    </source>
</reference>
<evidence type="ECO:0000313" key="2">
    <source>
        <dbReference type="Proteomes" id="UP000422648"/>
    </source>
</evidence>
<keyword evidence="2" id="KW-1185">Reference proteome</keyword>
<dbReference type="KEGG" id="vg:55803032"/>
<accession>A0A5S9BZ62</accession>
<organism evidence="1 2">
    <name type="scientific">Tenacibaculum phage PTm1</name>
    <dbReference type="NCBI Taxonomy" id="2547425"/>
    <lineage>
        <taxon>Viruses</taxon>
        <taxon>Duplodnaviria</taxon>
        <taxon>Heunggongvirae</taxon>
        <taxon>Uroviricota</taxon>
        <taxon>Caudoviricetes</taxon>
        <taxon>Shirahamavirus</taxon>
        <taxon>Shirahamavirus PTm1</taxon>
    </lineage>
</organism>
<dbReference type="GeneID" id="55803032"/>
<dbReference type="EMBL" id="AP019524">
    <property type="protein sequence ID" value="BBI90619.1"/>
    <property type="molecule type" value="Genomic_DNA"/>
</dbReference>